<name>A0AA42N2P5_AQUAC</name>
<evidence type="ECO:0000313" key="2">
    <source>
        <dbReference type="Proteomes" id="UP001158730"/>
    </source>
</evidence>
<evidence type="ECO:0000313" key="1">
    <source>
        <dbReference type="EMBL" id="MDH1055282.1"/>
    </source>
</evidence>
<dbReference type="RefSeq" id="WP_280053939.1">
    <property type="nucleotide sequence ID" value="NZ_JAOBYN010000008.1"/>
</dbReference>
<dbReference type="AlphaFoldDB" id="A0AA42N2P5"/>
<dbReference type="EMBL" id="JAOBYN010000008">
    <property type="protein sequence ID" value="MDH1055282.1"/>
    <property type="molecule type" value="Genomic_DNA"/>
</dbReference>
<sequence length="225" mass="24471">MSIYTLPPMAEQRLASLVTHGGADTLQLQRPQNSLSVLVIAEHEHDKLQLSIGIGGQHSTLTLQAGDRANTQHAADYIEALANGTAETALEPAVVKQSFTTGPDQSGEAADMVNHPPHYNGHPSGVECIEVTEQLPFNLGNAFKYVFRHRAKNGREDLHKARWYLAREQERSERSGISIGHLQAVHTLAERIAAHEPYPVGAALVAIAADEPAEALHWIEHLLAA</sequence>
<organism evidence="1 2">
    <name type="scientific">Aquipseudomonas alcaligenes</name>
    <name type="common">Pseudomonas alcaligenes</name>
    <dbReference type="NCBI Taxonomy" id="43263"/>
    <lineage>
        <taxon>Bacteria</taxon>
        <taxon>Pseudomonadati</taxon>
        <taxon>Pseudomonadota</taxon>
        <taxon>Gammaproteobacteria</taxon>
        <taxon>Pseudomonadales</taxon>
        <taxon>Pseudomonadaceae</taxon>
        <taxon>Aquipseudomonas</taxon>
    </lineage>
</organism>
<dbReference type="Proteomes" id="UP001158730">
    <property type="component" value="Unassembled WGS sequence"/>
</dbReference>
<protein>
    <submittedName>
        <fullName evidence="1">DUF3310 domain-containing protein</fullName>
    </submittedName>
</protein>
<dbReference type="Pfam" id="PF11753">
    <property type="entry name" value="DUF3310"/>
    <property type="match status" value="1"/>
</dbReference>
<accession>A0AA42N2P5</accession>
<proteinExistence type="predicted"/>
<gene>
    <name evidence="1" type="ORF">N5C05_10980</name>
</gene>
<comment type="caution">
    <text evidence="1">The sequence shown here is derived from an EMBL/GenBank/DDBJ whole genome shotgun (WGS) entry which is preliminary data.</text>
</comment>
<reference evidence="1" key="1">
    <citation type="submission" date="2022-09" db="EMBL/GenBank/DDBJ databases">
        <title>Intensive care unit water sources are persistently colonized with multi-drug resistant bacteria and are the site of extensive horizontal gene transfer of antibiotic resistance genes.</title>
        <authorList>
            <person name="Diorio-Toth L."/>
        </authorList>
    </citation>
    <scope>NUCLEOTIDE SEQUENCE</scope>
    <source>
        <strain evidence="1">GD03990</strain>
    </source>
</reference>
<dbReference type="InterPro" id="IPR021739">
    <property type="entry name" value="SaV-like"/>
</dbReference>